<name>A0A7J6IIB6_COLFN</name>
<accession>A0A7J6IIB6</accession>
<evidence type="ECO:0000313" key="2">
    <source>
        <dbReference type="EMBL" id="KAF4475701.1"/>
    </source>
</evidence>
<sequence>MAVTSSVFALARGVKGSAACPASHLSYQRPPRKPPELSHPRPCNSTGFVAPQLRYYSLQIPATPTAAATATATAPNVLRSVINISFVC</sequence>
<keyword evidence="3" id="KW-1185">Reference proteome</keyword>
<proteinExistence type="predicted"/>
<dbReference type="RefSeq" id="XP_066007348.1">
    <property type="nucleotide sequence ID" value="XM_066153487.1"/>
</dbReference>
<evidence type="ECO:0000313" key="3">
    <source>
        <dbReference type="Proteomes" id="UP000011096"/>
    </source>
</evidence>
<feature type="region of interest" description="Disordered" evidence="1">
    <location>
        <begin position="22"/>
        <end position="43"/>
    </location>
</feature>
<reference evidence="2 3" key="2">
    <citation type="submission" date="2020-04" db="EMBL/GenBank/DDBJ databases">
        <title>Genome sequencing and assembly of multiple isolates from the Colletotrichum gloeosporioides species complex.</title>
        <authorList>
            <person name="Gan P."/>
            <person name="Shirasu K."/>
        </authorList>
    </citation>
    <scope>NUCLEOTIDE SEQUENCE [LARGE SCALE GENOMIC DNA]</scope>
    <source>
        <strain evidence="2 3">Nara gc5</strain>
    </source>
</reference>
<comment type="caution">
    <text evidence="2">The sequence shown here is derived from an EMBL/GenBank/DDBJ whole genome shotgun (WGS) entry which is preliminary data.</text>
</comment>
<reference evidence="2 3" key="1">
    <citation type="submission" date="2012-08" db="EMBL/GenBank/DDBJ databases">
        <authorList>
            <person name="Gan P.H.P."/>
            <person name="Ikeda K."/>
            <person name="Irieda H."/>
            <person name="Narusaka M."/>
            <person name="O'Connell R.J."/>
            <person name="Narusaka Y."/>
            <person name="Takano Y."/>
            <person name="Kubo Y."/>
            <person name="Shirasu K."/>
        </authorList>
    </citation>
    <scope>NUCLEOTIDE SEQUENCE [LARGE SCALE GENOMIC DNA]</scope>
    <source>
        <strain evidence="2 3">Nara gc5</strain>
    </source>
</reference>
<evidence type="ECO:0000256" key="1">
    <source>
        <dbReference type="SAM" id="MobiDB-lite"/>
    </source>
</evidence>
<dbReference type="AlphaFoldDB" id="A0A7J6IIB6"/>
<dbReference type="EMBL" id="ANPB02000010">
    <property type="protein sequence ID" value="KAF4475701.1"/>
    <property type="molecule type" value="Genomic_DNA"/>
</dbReference>
<protein>
    <submittedName>
        <fullName evidence="2">Uncharacterized protein</fullName>
    </submittedName>
</protein>
<dbReference type="GeneID" id="90980540"/>
<gene>
    <name evidence="2" type="ORF">CGGC5_v016241</name>
</gene>
<dbReference type="InParanoid" id="A0A7J6IIB6"/>
<dbReference type="Proteomes" id="UP000011096">
    <property type="component" value="Unassembled WGS sequence"/>
</dbReference>
<organism evidence="2 3">
    <name type="scientific">Colletotrichum fructicola (strain Nara gc5)</name>
    <name type="common">Anthracnose fungus</name>
    <name type="synonym">Colletotrichum gloeosporioides (strain Nara gc5)</name>
    <dbReference type="NCBI Taxonomy" id="1213859"/>
    <lineage>
        <taxon>Eukaryota</taxon>
        <taxon>Fungi</taxon>
        <taxon>Dikarya</taxon>
        <taxon>Ascomycota</taxon>
        <taxon>Pezizomycotina</taxon>
        <taxon>Sordariomycetes</taxon>
        <taxon>Hypocreomycetidae</taxon>
        <taxon>Glomerellales</taxon>
        <taxon>Glomerellaceae</taxon>
        <taxon>Colletotrichum</taxon>
        <taxon>Colletotrichum gloeosporioides species complex</taxon>
    </lineage>
</organism>